<dbReference type="SUPFAM" id="SSF50494">
    <property type="entry name" value="Trypsin-like serine proteases"/>
    <property type="match status" value="1"/>
</dbReference>
<keyword evidence="2" id="KW-1133">Transmembrane helix</keyword>
<dbReference type="EMBL" id="BFAA01006067">
    <property type="protein sequence ID" value="GCB69952.1"/>
    <property type="molecule type" value="Genomic_DNA"/>
</dbReference>
<feature type="transmembrane region" description="Helical" evidence="2">
    <location>
        <begin position="20"/>
        <end position="41"/>
    </location>
</feature>
<dbReference type="STRING" id="75743.A0A401PA23"/>
<name>A0A401PA23_SCYTO</name>
<dbReference type="OMA" id="ENKQHIC"/>
<dbReference type="OrthoDB" id="5597713at2759"/>
<evidence type="ECO:0000259" key="3">
    <source>
        <dbReference type="PROSITE" id="PS50240"/>
    </source>
</evidence>
<accession>A0A401PA23</accession>
<keyword evidence="1" id="KW-1015">Disulfide bond</keyword>
<keyword evidence="2" id="KW-0472">Membrane</keyword>
<evidence type="ECO:0000256" key="2">
    <source>
        <dbReference type="SAM" id="Phobius"/>
    </source>
</evidence>
<dbReference type="InterPro" id="IPR009003">
    <property type="entry name" value="Peptidase_S1_PA"/>
</dbReference>
<evidence type="ECO:0000256" key="1">
    <source>
        <dbReference type="ARBA" id="ARBA00023157"/>
    </source>
</evidence>
<dbReference type="PROSITE" id="PS50240">
    <property type="entry name" value="TRYPSIN_DOM"/>
    <property type="match status" value="1"/>
</dbReference>
<dbReference type="Pfam" id="PF00089">
    <property type="entry name" value="Trypsin"/>
    <property type="match status" value="1"/>
</dbReference>
<dbReference type="GO" id="GO:0004252">
    <property type="term" value="F:serine-type endopeptidase activity"/>
    <property type="evidence" value="ECO:0007669"/>
    <property type="project" value="InterPro"/>
</dbReference>
<organism evidence="4 5">
    <name type="scientific">Scyliorhinus torazame</name>
    <name type="common">Cloudy catshark</name>
    <name type="synonym">Catulus torazame</name>
    <dbReference type="NCBI Taxonomy" id="75743"/>
    <lineage>
        <taxon>Eukaryota</taxon>
        <taxon>Metazoa</taxon>
        <taxon>Chordata</taxon>
        <taxon>Craniata</taxon>
        <taxon>Vertebrata</taxon>
        <taxon>Chondrichthyes</taxon>
        <taxon>Elasmobranchii</taxon>
        <taxon>Galeomorphii</taxon>
        <taxon>Galeoidea</taxon>
        <taxon>Carcharhiniformes</taxon>
        <taxon>Scyliorhinidae</taxon>
        <taxon>Scyliorhinus</taxon>
    </lineage>
</organism>
<protein>
    <recommendedName>
        <fullName evidence="3">Peptidase S1 domain-containing protein</fullName>
    </recommendedName>
</protein>
<dbReference type="InterPro" id="IPR043504">
    <property type="entry name" value="Peptidase_S1_PA_chymotrypsin"/>
</dbReference>
<dbReference type="Gene3D" id="2.40.10.10">
    <property type="entry name" value="Trypsin-like serine proteases"/>
    <property type="match status" value="1"/>
</dbReference>
<keyword evidence="5" id="KW-1185">Reference proteome</keyword>
<comment type="caution">
    <text evidence="4">The sequence shown here is derived from an EMBL/GenBank/DDBJ whole genome shotgun (WGS) entry which is preliminary data.</text>
</comment>
<keyword evidence="2" id="KW-0812">Transmembrane</keyword>
<dbReference type="PANTHER" id="PTHR24271">
    <property type="entry name" value="KALLIKREIN-RELATED"/>
    <property type="match status" value="1"/>
</dbReference>
<dbReference type="InterPro" id="IPR018114">
    <property type="entry name" value="TRYPSIN_HIS"/>
</dbReference>
<sequence length="83" mass="9335">MNLPSLHSNNIDKMSNPFCVELIIFTILFLTLQACVCTEIIGGRVIKPHSRPYMVSIQENKQHICGGALIARRWVLTAAHCKE</sequence>
<evidence type="ECO:0000313" key="4">
    <source>
        <dbReference type="EMBL" id="GCB69952.1"/>
    </source>
</evidence>
<feature type="domain" description="Peptidase S1" evidence="3">
    <location>
        <begin position="40"/>
        <end position="83"/>
    </location>
</feature>
<gene>
    <name evidence="4" type="ORF">scyTo_0012520</name>
</gene>
<proteinExistence type="predicted"/>
<dbReference type="GO" id="GO:0006508">
    <property type="term" value="P:proteolysis"/>
    <property type="evidence" value="ECO:0007669"/>
    <property type="project" value="InterPro"/>
</dbReference>
<dbReference type="PANTHER" id="PTHR24271:SF52">
    <property type="entry name" value="GRANZYME K"/>
    <property type="match status" value="1"/>
</dbReference>
<dbReference type="InterPro" id="IPR001254">
    <property type="entry name" value="Trypsin_dom"/>
</dbReference>
<dbReference type="PROSITE" id="PS00134">
    <property type="entry name" value="TRYPSIN_HIS"/>
    <property type="match status" value="1"/>
</dbReference>
<evidence type="ECO:0000313" key="5">
    <source>
        <dbReference type="Proteomes" id="UP000288216"/>
    </source>
</evidence>
<dbReference type="AlphaFoldDB" id="A0A401PA23"/>
<reference evidence="4 5" key="1">
    <citation type="journal article" date="2018" name="Nat. Ecol. Evol.">
        <title>Shark genomes provide insights into elasmobranch evolution and the origin of vertebrates.</title>
        <authorList>
            <person name="Hara Y"/>
            <person name="Yamaguchi K"/>
            <person name="Onimaru K"/>
            <person name="Kadota M"/>
            <person name="Koyanagi M"/>
            <person name="Keeley SD"/>
            <person name="Tatsumi K"/>
            <person name="Tanaka K"/>
            <person name="Motone F"/>
            <person name="Kageyama Y"/>
            <person name="Nozu R"/>
            <person name="Adachi N"/>
            <person name="Nishimura O"/>
            <person name="Nakagawa R"/>
            <person name="Tanegashima C"/>
            <person name="Kiyatake I"/>
            <person name="Matsumoto R"/>
            <person name="Murakumo K"/>
            <person name="Nishida K"/>
            <person name="Terakita A"/>
            <person name="Kuratani S"/>
            <person name="Sato K"/>
            <person name="Hyodo S Kuraku.S."/>
        </authorList>
    </citation>
    <scope>NUCLEOTIDE SEQUENCE [LARGE SCALE GENOMIC DNA]</scope>
</reference>
<dbReference type="Proteomes" id="UP000288216">
    <property type="component" value="Unassembled WGS sequence"/>
</dbReference>